<dbReference type="EMBL" id="VSRR010001707">
    <property type="protein sequence ID" value="MPC27199.1"/>
    <property type="molecule type" value="Genomic_DNA"/>
</dbReference>
<keyword evidence="2" id="KW-1185">Reference proteome</keyword>
<dbReference type="Proteomes" id="UP000324222">
    <property type="component" value="Unassembled WGS sequence"/>
</dbReference>
<dbReference type="AlphaFoldDB" id="A0A5B7E1B8"/>
<comment type="caution">
    <text evidence="1">The sequence shown here is derived from an EMBL/GenBank/DDBJ whole genome shotgun (WGS) entry which is preliminary data.</text>
</comment>
<name>A0A5B7E1B8_PORTR</name>
<reference evidence="1 2" key="1">
    <citation type="submission" date="2019-05" db="EMBL/GenBank/DDBJ databases">
        <title>Another draft genome of Portunus trituberculatus and its Hox gene families provides insights of decapod evolution.</title>
        <authorList>
            <person name="Jeong J.-H."/>
            <person name="Song I."/>
            <person name="Kim S."/>
            <person name="Choi T."/>
            <person name="Kim D."/>
            <person name="Ryu S."/>
            <person name="Kim W."/>
        </authorList>
    </citation>
    <scope>NUCLEOTIDE SEQUENCE [LARGE SCALE GENOMIC DNA]</scope>
    <source>
        <tissue evidence="1">Muscle</tissue>
    </source>
</reference>
<organism evidence="1 2">
    <name type="scientific">Portunus trituberculatus</name>
    <name type="common">Swimming crab</name>
    <name type="synonym">Neptunus trituberculatus</name>
    <dbReference type="NCBI Taxonomy" id="210409"/>
    <lineage>
        <taxon>Eukaryota</taxon>
        <taxon>Metazoa</taxon>
        <taxon>Ecdysozoa</taxon>
        <taxon>Arthropoda</taxon>
        <taxon>Crustacea</taxon>
        <taxon>Multicrustacea</taxon>
        <taxon>Malacostraca</taxon>
        <taxon>Eumalacostraca</taxon>
        <taxon>Eucarida</taxon>
        <taxon>Decapoda</taxon>
        <taxon>Pleocyemata</taxon>
        <taxon>Brachyura</taxon>
        <taxon>Eubrachyura</taxon>
        <taxon>Portunoidea</taxon>
        <taxon>Portunidae</taxon>
        <taxon>Portuninae</taxon>
        <taxon>Portunus</taxon>
    </lineage>
</organism>
<evidence type="ECO:0000313" key="1">
    <source>
        <dbReference type="EMBL" id="MPC27199.1"/>
    </source>
</evidence>
<protein>
    <submittedName>
        <fullName evidence="1">Uncharacterized protein</fullName>
    </submittedName>
</protein>
<sequence length="112" mass="12579">MSTISRYPVFYTTNTISTQLFTSQENDTLKLSFSTDNKININFRDRDSTFRETVQHTSPIRRRSHTAVLVVDAGGAAARESAITIGLKEAVPWGKGENIASDESRAKWTKRI</sequence>
<gene>
    <name evidence="1" type="ORF">E2C01_020366</name>
</gene>
<evidence type="ECO:0000313" key="2">
    <source>
        <dbReference type="Proteomes" id="UP000324222"/>
    </source>
</evidence>
<proteinExistence type="predicted"/>
<accession>A0A5B7E1B8</accession>